<dbReference type="InterPro" id="IPR000198">
    <property type="entry name" value="RhoGAP_dom"/>
</dbReference>
<dbReference type="Gene3D" id="1.20.1270.60">
    <property type="entry name" value="Arfaptin homology (AH) domain/BAR domain"/>
    <property type="match status" value="1"/>
</dbReference>
<dbReference type="CDD" id="cd04398">
    <property type="entry name" value="RhoGAP_fRGD1"/>
    <property type="match status" value="1"/>
</dbReference>
<dbReference type="PROSITE" id="PS50238">
    <property type="entry name" value="RHOGAP"/>
    <property type="match status" value="1"/>
</dbReference>
<dbReference type="Pfam" id="PF00620">
    <property type="entry name" value="RhoGAP"/>
    <property type="match status" value="1"/>
</dbReference>
<sequence>MSLGGETGAAVPESGAGNSTPTATTHGEGALSQAVQDVLTSEIGINVMLSRLKQSIASAKEFSQFLKKRSALEDEHANSLKKLCRLSLENMNRGEQRGGTFAKAYEEMMTIHERMADNGIQFSMSLHQMSDDLQELAAVAEKSRKGWKQNGLAAEQRVADLETAMRKSKAKYDALAEEYDRARTGDNARQGGKMFGFKGHKSGPQHEEDLLRKAQTADQDYQSKVQIASTERSELLAKTRPETVKALHDIVKECDSGLVLQMQKFASFNEKLVLSNGLSISPLKNGSESRSLRECILSIENEKDLNEFIENQHSKMPPKTTPPKYERNPLIDPSHRGTTTTYSQATFNNSNPPQQPSVSAVQPPPPQPGMFQESRSNTFSETPNQTSQMSQGTFGHSYGQSLSAVPILTNPQQSSQSQQHERSFSHGSNVGQGSAAPGLVGQQYGGRGPSSQQSQPPNTRFNGSYTAPGSQGPPQLGALPFQSSSQPPQHSQQSSFSQLPSQGGPAANSLQQHPAMAPPQSHRQSPPITNQMAPARPVFGVALAKLYERDNLAVPMVVYQCIQAVDLFGLNVEGIYRLSGSVPHVNKLKTLFDTDSTSNNLDFRNPENFFHDVNSVAGLLKQFFRDLPDPLLTREHYNAFIDAAKNEDDIVRRDSLHAIINSLPDPNYATLRALTLHLHRVIENSAANRMSSQNLAIVFGPTLMGTLPGSSITDAGWQVRVVDTILQNTYQIFDEDD</sequence>
<dbReference type="Pfam" id="PF00611">
    <property type="entry name" value="FCH"/>
    <property type="match status" value="1"/>
</dbReference>
<dbReference type="SMART" id="SM00055">
    <property type="entry name" value="FCH"/>
    <property type="match status" value="1"/>
</dbReference>
<dbReference type="PANTHER" id="PTHR23176:SF136">
    <property type="entry name" value="RHO GTPASE ACTIVATOR (RGD1)"/>
    <property type="match status" value="1"/>
</dbReference>
<dbReference type="AlphaFoldDB" id="A0AAV9HCB2"/>
<feature type="domain" description="F-BAR" evidence="5">
    <location>
        <begin position="33"/>
        <end position="304"/>
    </location>
</feature>
<evidence type="ECO:0000259" key="5">
    <source>
        <dbReference type="PROSITE" id="PS51741"/>
    </source>
</evidence>
<proteinExistence type="predicted"/>
<feature type="domain" description="Rho-GAP" evidence="4">
    <location>
        <begin position="541"/>
        <end position="733"/>
    </location>
</feature>
<comment type="caution">
    <text evidence="6">The sequence shown here is derived from an EMBL/GenBank/DDBJ whole genome shotgun (WGS) entry which is preliminary data.</text>
</comment>
<gene>
    <name evidence="6" type="ORF">QBC42DRAFT_300426</name>
</gene>
<keyword evidence="2" id="KW-0175">Coiled coil</keyword>
<feature type="compositionally biased region" description="Low complexity" evidence="3">
    <location>
        <begin position="348"/>
        <end position="361"/>
    </location>
</feature>
<accession>A0AAV9HCB2</accession>
<reference evidence="6" key="1">
    <citation type="journal article" date="2023" name="Mol. Phylogenet. Evol.">
        <title>Genome-scale phylogeny and comparative genomics of the fungal order Sordariales.</title>
        <authorList>
            <person name="Hensen N."/>
            <person name="Bonometti L."/>
            <person name="Westerberg I."/>
            <person name="Brannstrom I.O."/>
            <person name="Guillou S."/>
            <person name="Cros-Aarteil S."/>
            <person name="Calhoun S."/>
            <person name="Haridas S."/>
            <person name="Kuo A."/>
            <person name="Mondo S."/>
            <person name="Pangilinan J."/>
            <person name="Riley R."/>
            <person name="LaButti K."/>
            <person name="Andreopoulos B."/>
            <person name="Lipzen A."/>
            <person name="Chen C."/>
            <person name="Yan M."/>
            <person name="Daum C."/>
            <person name="Ng V."/>
            <person name="Clum A."/>
            <person name="Steindorff A."/>
            <person name="Ohm R.A."/>
            <person name="Martin F."/>
            <person name="Silar P."/>
            <person name="Natvig D.O."/>
            <person name="Lalanne C."/>
            <person name="Gautier V."/>
            <person name="Ament-Velasquez S.L."/>
            <person name="Kruys A."/>
            <person name="Hutchinson M.I."/>
            <person name="Powell A.J."/>
            <person name="Barry K."/>
            <person name="Miller A.N."/>
            <person name="Grigoriev I.V."/>
            <person name="Debuchy R."/>
            <person name="Gladieux P."/>
            <person name="Hiltunen Thoren M."/>
            <person name="Johannesson H."/>
        </authorList>
    </citation>
    <scope>NUCLEOTIDE SEQUENCE</scope>
    <source>
        <strain evidence="6">PSN324</strain>
    </source>
</reference>
<evidence type="ECO:0000256" key="3">
    <source>
        <dbReference type="SAM" id="MobiDB-lite"/>
    </source>
</evidence>
<dbReference type="SUPFAM" id="SSF103657">
    <property type="entry name" value="BAR/IMD domain-like"/>
    <property type="match status" value="1"/>
</dbReference>
<dbReference type="InterPro" id="IPR031160">
    <property type="entry name" value="F_BAR_dom"/>
</dbReference>
<feature type="region of interest" description="Disordered" evidence="3">
    <location>
        <begin position="1"/>
        <end position="26"/>
    </location>
</feature>
<feature type="compositionally biased region" description="Polar residues" evidence="3">
    <location>
        <begin position="521"/>
        <end position="532"/>
    </location>
</feature>
<feature type="compositionally biased region" description="Polar residues" evidence="3">
    <location>
        <begin position="336"/>
        <end position="347"/>
    </location>
</feature>
<dbReference type="FunFam" id="1.20.1270.60:FF:000063">
    <property type="entry name" value="Rho GTPase activator"/>
    <property type="match status" value="1"/>
</dbReference>
<dbReference type="GO" id="GO:0005096">
    <property type="term" value="F:GTPase activator activity"/>
    <property type="evidence" value="ECO:0007669"/>
    <property type="project" value="UniProtKB-KW"/>
</dbReference>
<dbReference type="GO" id="GO:0005938">
    <property type="term" value="C:cell cortex"/>
    <property type="evidence" value="ECO:0007669"/>
    <property type="project" value="UniProtKB-ARBA"/>
</dbReference>
<feature type="compositionally biased region" description="Low complexity" evidence="3">
    <location>
        <begin position="479"/>
        <end position="502"/>
    </location>
</feature>
<feature type="compositionally biased region" description="Polar residues" evidence="3">
    <location>
        <begin position="16"/>
        <end position="25"/>
    </location>
</feature>
<dbReference type="SUPFAM" id="SSF48350">
    <property type="entry name" value="GTPase activation domain, GAP"/>
    <property type="match status" value="1"/>
</dbReference>
<dbReference type="FunFam" id="1.10.555.10:FF:000041">
    <property type="entry name" value="Rho GTPase activator (Rgd1)"/>
    <property type="match status" value="1"/>
</dbReference>
<dbReference type="InterPro" id="IPR008936">
    <property type="entry name" value="Rho_GTPase_activation_prot"/>
</dbReference>
<dbReference type="EMBL" id="MU865075">
    <property type="protein sequence ID" value="KAK4458298.1"/>
    <property type="molecule type" value="Genomic_DNA"/>
</dbReference>
<dbReference type="InterPro" id="IPR050729">
    <property type="entry name" value="Rho-GAP"/>
</dbReference>
<feature type="compositionally biased region" description="Polar residues" evidence="3">
    <location>
        <begin position="449"/>
        <end position="473"/>
    </location>
</feature>
<evidence type="ECO:0000256" key="2">
    <source>
        <dbReference type="PROSITE-ProRule" id="PRU01077"/>
    </source>
</evidence>
<dbReference type="PROSITE" id="PS51741">
    <property type="entry name" value="F_BAR"/>
    <property type="match status" value="1"/>
</dbReference>
<dbReference type="SMART" id="SM00324">
    <property type="entry name" value="RhoGAP"/>
    <property type="match status" value="1"/>
</dbReference>
<dbReference type="InterPro" id="IPR001060">
    <property type="entry name" value="FCH_dom"/>
</dbReference>
<dbReference type="Gene3D" id="1.10.555.10">
    <property type="entry name" value="Rho GTPase activation protein"/>
    <property type="match status" value="1"/>
</dbReference>
<protein>
    <submittedName>
        <fullName evidence="6">Uncharacterized protein</fullName>
    </submittedName>
</protein>
<evidence type="ECO:0000259" key="4">
    <source>
        <dbReference type="PROSITE" id="PS50238"/>
    </source>
</evidence>
<feature type="region of interest" description="Disordered" evidence="3">
    <location>
        <begin position="308"/>
        <end position="532"/>
    </location>
</feature>
<dbReference type="InterPro" id="IPR027267">
    <property type="entry name" value="AH/BAR_dom_sf"/>
</dbReference>
<dbReference type="Proteomes" id="UP001321749">
    <property type="component" value="Unassembled WGS sequence"/>
</dbReference>
<reference evidence="6" key="2">
    <citation type="submission" date="2023-06" db="EMBL/GenBank/DDBJ databases">
        <authorList>
            <consortium name="Lawrence Berkeley National Laboratory"/>
            <person name="Mondo S.J."/>
            <person name="Hensen N."/>
            <person name="Bonometti L."/>
            <person name="Westerberg I."/>
            <person name="Brannstrom I.O."/>
            <person name="Guillou S."/>
            <person name="Cros-Aarteil S."/>
            <person name="Calhoun S."/>
            <person name="Haridas S."/>
            <person name="Kuo A."/>
            <person name="Pangilinan J."/>
            <person name="Riley R."/>
            <person name="Labutti K."/>
            <person name="Andreopoulos B."/>
            <person name="Lipzen A."/>
            <person name="Chen C."/>
            <person name="Yanf M."/>
            <person name="Daum C."/>
            <person name="Ng V."/>
            <person name="Clum A."/>
            <person name="Steindorff A."/>
            <person name="Ohm R."/>
            <person name="Martin F."/>
            <person name="Silar P."/>
            <person name="Natvig D."/>
            <person name="Lalanne C."/>
            <person name="Gautier V."/>
            <person name="Ament-Velasquez S.L."/>
            <person name="Kruys A."/>
            <person name="Hutchinson M.I."/>
            <person name="Powell A.J."/>
            <person name="Barry K."/>
            <person name="Miller A.N."/>
            <person name="Grigoriev I.V."/>
            <person name="Debuchy R."/>
            <person name="Gladieux P."/>
            <person name="Thoren M.H."/>
            <person name="Johannesson H."/>
        </authorList>
    </citation>
    <scope>NUCLEOTIDE SEQUENCE</scope>
    <source>
        <strain evidence="6">PSN324</strain>
    </source>
</reference>
<evidence type="ECO:0000256" key="1">
    <source>
        <dbReference type="ARBA" id="ARBA00022468"/>
    </source>
</evidence>
<evidence type="ECO:0000313" key="6">
    <source>
        <dbReference type="EMBL" id="KAK4458298.1"/>
    </source>
</evidence>
<dbReference type="GO" id="GO:0007165">
    <property type="term" value="P:signal transduction"/>
    <property type="evidence" value="ECO:0007669"/>
    <property type="project" value="InterPro"/>
</dbReference>
<evidence type="ECO:0000313" key="7">
    <source>
        <dbReference type="Proteomes" id="UP001321749"/>
    </source>
</evidence>
<feature type="compositionally biased region" description="Polar residues" evidence="3">
    <location>
        <begin position="373"/>
        <end position="403"/>
    </location>
</feature>
<dbReference type="PANTHER" id="PTHR23176">
    <property type="entry name" value="RHO/RAC/CDC GTPASE-ACTIVATING PROTEIN"/>
    <property type="match status" value="1"/>
</dbReference>
<keyword evidence="7" id="KW-1185">Reference proteome</keyword>
<name>A0AAV9HCB2_9PEZI</name>
<keyword evidence="1" id="KW-0343">GTPase activation</keyword>
<organism evidence="6 7">
    <name type="scientific">Cladorrhinum samala</name>
    <dbReference type="NCBI Taxonomy" id="585594"/>
    <lineage>
        <taxon>Eukaryota</taxon>
        <taxon>Fungi</taxon>
        <taxon>Dikarya</taxon>
        <taxon>Ascomycota</taxon>
        <taxon>Pezizomycotina</taxon>
        <taxon>Sordariomycetes</taxon>
        <taxon>Sordariomycetidae</taxon>
        <taxon>Sordariales</taxon>
        <taxon>Podosporaceae</taxon>
        <taxon>Cladorrhinum</taxon>
    </lineage>
</organism>
<feature type="compositionally biased region" description="Basic and acidic residues" evidence="3">
    <location>
        <begin position="324"/>
        <end position="335"/>
    </location>
</feature>
<dbReference type="CDD" id="cd07652">
    <property type="entry name" value="F-BAR_Rgd1"/>
    <property type="match status" value="1"/>
</dbReference>